<dbReference type="KEGG" id="fcz:IMF26_10735"/>
<comment type="subunit">
    <text evidence="4">Monomer.</text>
</comment>
<feature type="domain" description="Translation initiation factor 3 C-terminal" evidence="6">
    <location>
        <begin position="85"/>
        <end position="168"/>
    </location>
</feature>
<feature type="domain" description="Translation initiation factor 3 N-terminal" evidence="7">
    <location>
        <begin position="8"/>
        <end position="77"/>
    </location>
</feature>
<dbReference type="FunFam" id="3.10.20.80:FF:000001">
    <property type="entry name" value="Translation initiation factor IF-3"/>
    <property type="match status" value="1"/>
</dbReference>
<keyword evidence="3 4" id="KW-0648">Protein biosynthesis</keyword>
<gene>
    <name evidence="4" type="primary">infC</name>
    <name evidence="8" type="ORF">IMF26_10735</name>
</gene>
<dbReference type="SUPFAM" id="SSF54364">
    <property type="entry name" value="Translation initiation factor IF3, N-terminal domain"/>
    <property type="match status" value="1"/>
</dbReference>
<comment type="similarity">
    <text evidence="1 4">Belongs to the IF-3 family.</text>
</comment>
<dbReference type="InterPro" id="IPR001288">
    <property type="entry name" value="Translation_initiation_fac_3"/>
</dbReference>
<accession>A0AAT9LGM7</accession>
<dbReference type="InterPro" id="IPR019814">
    <property type="entry name" value="Translation_initiation_fac_3_N"/>
</dbReference>
<dbReference type="GO" id="GO:0043022">
    <property type="term" value="F:ribosome binding"/>
    <property type="evidence" value="ECO:0007669"/>
    <property type="project" value="UniProtKB-ARBA"/>
</dbReference>
<dbReference type="GO" id="GO:0016020">
    <property type="term" value="C:membrane"/>
    <property type="evidence" value="ECO:0007669"/>
    <property type="project" value="TreeGrafter"/>
</dbReference>
<dbReference type="InterPro" id="IPR036788">
    <property type="entry name" value="T_IF-3_C_sf"/>
</dbReference>
<dbReference type="GO" id="GO:0032790">
    <property type="term" value="P:ribosome disassembly"/>
    <property type="evidence" value="ECO:0007669"/>
    <property type="project" value="TreeGrafter"/>
</dbReference>
<dbReference type="HAMAP" id="MF_00080">
    <property type="entry name" value="IF_3"/>
    <property type="match status" value="1"/>
</dbReference>
<keyword evidence="2 4" id="KW-0396">Initiation factor</keyword>
<sequence>MSQIEQRVNEEIRAREVRVILPDGEQLGILPIHEALRAARERGLDLVEVAPQAKPPVCKIMDYSKWKYDQAKKLKEAKKKQRTQDVKEIKMRPSIDEHDFNVKARACERFLTDGDKVKATIMFRGRELAHIEIGQKVLERLLERVKEICVVERPPRIEGRNMIMVLAPSARKPEPDEER</sequence>
<evidence type="ECO:0000256" key="2">
    <source>
        <dbReference type="ARBA" id="ARBA00022540"/>
    </source>
</evidence>
<keyword evidence="4" id="KW-0963">Cytoplasm</keyword>
<dbReference type="GO" id="GO:0003743">
    <property type="term" value="F:translation initiation factor activity"/>
    <property type="evidence" value="ECO:0007669"/>
    <property type="project" value="UniProtKB-UniRule"/>
</dbReference>
<dbReference type="PANTHER" id="PTHR10938:SF0">
    <property type="entry name" value="TRANSLATION INITIATION FACTOR IF-3, MITOCHONDRIAL"/>
    <property type="match status" value="1"/>
</dbReference>
<comment type="subcellular location">
    <subcellularLocation>
        <location evidence="4">Cytoplasm</location>
    </subcellularLocation>
</comment>
<evidence type="ECO:0000256" key="3">
    <source>
        <dbReference type="ARBA" id="ARBA00022917"/>
    </source>
</evidence>
<name>A0AAT9LGM7_9FIRM</name>
<evidence type="ECO:0000313" key="8">
    <source>
        <dbReference type="EMBL" id="QUL99722.1"/>
    </source>
</evidence>
<proteinExistence type="inferred from homology"/>
<dbReference type="FunFam" id="3.30.110.10:FF:000001">
    <property type="entry name" value="Translation initiation factor IF-3"/>
    <property type="match status" value="1"/>
</dbReference>
<dbReference type="PANTHER" id="PTHR10938">
    <property type="entry name" value="TRANSLATION INITIATION FACTOR IF-3"/>
    <property type="match status" value="1"/>
</dbReference>
<evidence type="ECO:0000259" key="7">
    <source>
        <dbReference type="Pfam" id="PF05198"/>
    </source>
</evidence>
<dbReference type="Gene3D" id="3.10.20.80">
    <property type="entry name" value="Translation initiation factor 3 (IF-3), N-terminal domain"/>
    <property type="match status" value="1"/>
</dbReference>
<evidence type="ECO:0000259" key="6">
    <source>
        <dbReference type="Pfam" id="PF00707"/>
    </source>
</evidence>
<dbReference type="EMBL" id="CP062796">
    <property type="protein sequence ID" value="QUL99722.1"/>
    <property type="molecule type" value="Genomic_DNA"/>
</dbReference>
<dbReference type="AlphaFoldDB" id="A0AAT9LGM7"/>
<protein>
    <recommendedName>
        <fullName evidence="4 5">Translation initiation factor IF-3</fullName>
    </recommendedName>
</protein>
<dbReference type="InterPro" id="IPR019815">
    <property type="entry name" value="Translation_initiation_fac_3_C"/>
</dbReference>
<reference evidence="8" key="1">
    <citation type="submission" date="2020-10" db="EMBL/GenBank/DDBJ databases">
        <authorList>
            <person name="Kadnikov V."/>
            <person name="Beletsky A.V."/>
            <person name="Mardanov A.V."/>
            <person name="Karnachuk O.V."/>
            <person name="Ravin N.V."/>
        </authorList>
    </citation>
    <scope>NUCLEOTIDE SEQUENCE</scope>
    <source>
        <strain evidence="8">Bu02</strain>
    </source>
</reference>
<dbReference type="InterPro" id="IPR036787">
    <property type="entry name" value="T_IF-3_N_sf"/>
</dbReference>
<dbReference type="NCBIfam" id="TIGR00168">
    <property type="entry name" value="infC"/>
    <property type="match status" value="1"/>
</dbReference>
<dbReference type="Gene3D" id="3.30.110.10">
    <property type="entry name" value="Translation initiation factor 3 (IF-3), C-terminal domain"/>
    <property type="match status" value="1"/>
</dbReference>
<evidence type="ECO:0000256" key="1">
    <source>
        <dbReference type="ARBA" id="ARBA00005439"/>
    </source>
</evidence>
<reference evidence="8" key="2">
    <citation type="journal article" date="2023" name="Biology">
        <title>Prokaryotic Life Associated with Coal-Fire Gas Vents Revealed by Metagenomics.</title>
        <authorList>
            <person name="Kadnikov V.V."/>
            <person name="Mardanov A.V."/>
            <person name="Beletsky A.V."/>
            <person name="Karnachuk O.V."/>
            <person name="Ravin N.V."/>
        </authorList>
    </citation>
    <scope>NUCLEOTIDE SEQUENCE</scope>
    <source>
        <strain evidence="8">Bu02</strain>
    </source>
</reference>
<comment type="function">
    <text evidence="4">IF-3 binds to the 30S ribosomal subunit and shifts the equilibrium between 70S ribosomes and their 50S and 30S subunits in favor of the free subunits, thus enhancing the availability of 30S subunits on which protein synthesis initiation begins.</text>
</comment>
<organism evidence="8">
    <name type="scientific">Candidatus Fermentithermobacillus carboniphilus</name>
    <dbReference type="NCBI Taxonomy" id="3085328"/>
    <lineage>
        <taxon>Bacteria</taxon>
        <taxon>Bacillati</taxon>
        <taxon>Bacillota</taxon>
        <taxon>Candidatus Fermentithermobacillia</taxon>
        <taxon>Candidatus Fermentithermobacillales</taxon>
        <taxon>Candidatus Fermentithermobacillaceae</taxon>
        <taxon>Candidatus Fermentithermobacillus</taxon>
    </lineage>
</organism>
<dbReference type="SUPFAM" id="SSF55200">
    <property type="entry name" value="Translation initiation factor IF3, C-terminal domain"/>
    <property type="match status" value="1"/>
</dbReference>
<dbReference type="GO" id="GO:0005829">
    <property type="term" value="C:cytosol"/>
    <property type="evidence" value="ECO:0007669"/>
    <property type="project" value="TreeGrafter"/>
</dbReference>
<dbReference type="Pfam" id="PF05198">
    <property type="entry name" value="IF3_N"/>
    <property type="match status" value="1"/>
</dbReference>
<evidence type="ECO:0000256" key="5">
    <source>
        <dbReference type="NCBIfam" id="TIGR00168"/>
    </source>
</evidence>
<evidence type="ECO:0000256" key="4">
    <source>
        <dbReference type="HAMAP-Rule" id="MF_00080"/>
    </source>
</evidence>
<dbReference type="Pfam" id="PF00707">
    <property type="entry name" value="IF3_C"/>
    <property type="match status" value="1"/>
</dbReference>